<organism evidence="1 2">
    <name type="scientific">Panagrolaimus superbus</name>
    <dbReference type="NCBI Taxonomy" id="310955"/>
    <lineage>
        <taxon>Eukaryota</taxon>
        <taxon>Metazoa</taxon>
        <taxon>Ecdysozoa</taxon>
        <taxon>Nematoda</taxon>
        <taxon>Chromadorea</taxon>
        <taxon>Rhabditida</taxon>
        <taxon>Tylenchina</taxon>
        <taxon>Panagrolaimomorpha</taxon>
        <taxon>Panagrolaimoidea</taxon>
        <taxon>Panagrolaimidae</taxon>
        <taxon>Panagrolaimus</taxon>
    </lineage>
</organism>
<name>A0A914XWR2_9BILA</name>
<sequence length="92" mass="11131">MVRDLVDRDGFYGPLLKLANRMLECYDFNPRPDKPVESLKDNEGNKLYKRDQFYMLRIFILSYDPLTIEIHCRGPWPLFFFKLFDFFALPKM</sequence>
<dbReference type="AlphaFoldDB" id="A0A914XWR2"/>
<reference evidence="2" key="1">
    <citation type="submission" date="2022-11" db="UniProtKB">
        <authorList>
            <consortium name="WormBaseParasite"/>
        </authorList>
    </citation>
    <scope>IDENTIFICATION</scope>
</reference>
<proteinExistence type="predicted"/>
<dbReference type="WBParaSite" id="PSU_v2.g10202.t1">
    <property type="protein sequence ID" value="PSU_v2.g10202.t1"/>
    <property type="gene ID" value="PSU_v2.g10202"/>
</dbReference>
<evidence type="ECO:0000313" key="2">
    <source>
        <dbReference type="WBParaSite" id="PSU_v2.g10202.t1"/>
    </source>
</evidence>
<protein>
    <submittedName>
        <fullName evidence="2">Uncharacterized protein</fullName>
    </submittedName>
</protein>
<accession>A0A914XWR2</accession>
<evidence type="ECO:0000313" key="1">
    <source>
        <dbReference type="Proteomes" id="UP000887577"/>
    </source>
</evidence>
<dbReference type="Proteomes" id="UP000887577">
    <property type="component" value="Unplaced"/>
</dbReference>
<keyword evidence="1" id="KW-1185">Reference proteome</keyword>